<dbReference type="GO" id="GO:0032922">
    <property type="term" value="P:circadian regulation of gene expression"/>
    <property type="evidence" value="ECO:0007669"/>
    <property type="project" value="TreeGrafter"/>
</dbReference>
<dbReference type="PROSITE" id="PS50892">
    <property type="entry name" value="V_SNARE"/>
    <property type="match status" value="1"/>
</dbReference>
<evidence type="ECO:0000256" key="15">
    <source>
        <dbReference type="ARBA" id="ARBA00023242"/>
    </source>
</evidence>
<feature type="compositionally biased region" description="Polar residues" evidence="19">
    <location>
        <begin position="366"/>
        <end position="383"/>
    </location>
</feature>
<feature type="compositionally biased region" description="Polar residues" evidence="19">
    <location>
        <begin position="1502"/>
        <end position="1514"/>
    </location>
</feature>
<evidence type="ECO:0000256" key="8">
    <source>
        <dbReference type="ARBA" id="ARBA00022989"/>
    </source>
</evidence>
<dbReference type="InterPro" id="IPR022728">
    <property type="entry name" value="Period_circadian-like_C"/>
</dbReference>
<keyword evidence="7" id="KW-0832">Ubl conjugation</keyword>
<dbReference type="InterPro" id="IPR057310">
    <property type="entry name" value="PER1-3_bHLH"/>
</dbReference>
<dbReference type="GO" id="GO:0016020">
    <property type="term" value="C:membrane"/>
    <property type="evidence" value="ECO:0007669"/>
    <property type="project" value="InterPro"/>
</dbReference>
<name>A0A8J6GJG8_MICOH</name>
<dbReference type="Proteomes" id="UP000710432">
    <property type="component" value="Unassembled WGS sequence"/>
</dbReference>
<dbReference type="Pfam" id="PF00957">
    <property type="entry name" value="Synaptobrevin"/>
    <property type="match status" value="1"/>
</dbReference>
<evidence type="ECO:0000256" key="6">
    <source>
        <dbReference type="ARBA" id="ARBA00022737"/>
    </source>
</evidence>
<evidence type="ECO:0000256" key="14">
    <source>
        <dbReference type="ARBA" id="ARBA00023163"/>
    </source>
</evidence>
<evidence type="ECO:0000256" key="10">
    <source>
        <dbReference type="ARBA" id="ARBA00023018"/>
    </source>
</evidence>
<dbReference type="InterPro" id="IPR035965">
    <property type="entry name" value="PAS-like_dom_sf"/>
</dbReference>
<dbReference type="GO" id="GO:0005737">
    <property type="term" value="C:cytoplasm"/>
    <property type="evidence" value="ECO:0007669"/>
    <property type="project" value="UniProtKB-SubCell"/>
</dbReference>
<evidence type="ECO:0000256" key="3">
    <source>
        <dbReference type="ARBA" id="ARBA00008025"/>
    </source>
</evidence>
<organism evidence="23 24">
    <name type="scientific">Microtus ochrogaster</name>
    <name type="common">Prairie vole</name>
    <dbReference type="NCBI Taxonomy" id="79684"/>
    <lineage>
        <taxon>Eukaryota</taxon>
        <taxon>Metazoa</taxon>
        <taxon>Chordata</taxon>
        <taxon>Craniata</taxon>
        <taxon>Vertebrata</taxon>
        <taxon>Euteleostomi</taxon>
        <taxon>Mammalia</taxon>
        <taxon>Eutheria</taxon>
        <taxon>Euarchontoglires</taxon>
        <taxon>Glires</taxon>
        <taxon>Rodentia</taxon>
        <taxon>Myomorpha</taxon>
        <taxon>Muroidea</taxon>
        <taxon>Cricetidae</taxon>
        <taxon>Arvicolinae</taxon>
        <taxon>Microtus</taxon>
    </lineage>
</organism>
<feature type="region of interest" description="Disordered" evidence="19">
    <location>
        <begin position="365"/>
        <end position="384"/>
    </location>
</feature>
<evidence type="ECO:0000256" key="1">
    <source>
        <dbReference type="ARBA" id="ARBA00004123"/>
    </source>
</evidence>
<feature type="compositionally biased region" description="Low complexity" evidence="19">
    <location>
        <begin position="764"/>
        <end position="784"/>
    </location>
</feature>
<evidence type="ECO:0000256" key="13">
    <source>
        <dbReference type="ARBA" id="ARBA00023136"/>
    </source>
</evidence>
<evidence type="ECO:0000313" key="23">
    <source>
        <dbReference type="EMBL" id="KAH0511549.1"/>
    </source>
</evidence>
<dbReference type="GO" id="GO:0001222">
    <property type="term" value="F:transcription corepressor binding"/>
    <property type="evidence" value="ECO:0007669"/>
    <property type="project" value="TreeGrafter"/>
</dbReference>
<evidence type="ECO:0000256" key="5">
    <source>
        <dbReference type="ARBA" id="ARBA00022692"/>
    </source>
</evidence>
<evidence type="ECO:0000259" key="22">
    <source>
        <dbReference type="PROSITE" id="PS50892"/>
    </source>
</evidence>
<evidence type="ECO:0000256" key="17">
    <source>
        <dbReference type="ARBA" id="ARBA00046280"/>
    </source>
</evidence>
<feature type="compositionally biased region" description="Low complexity" evidence="19">
    <location>
        <begin position="901"/>
        <end position="911"/>
    </location>
</feature>
<feature type="region of interest" description="Disordered" evidence="19">
    <location>
        <begin position="759"/>
        <end position="796"/>
    </location>
</feature>
<proteinExistence type="inferred from homology"/>
<dbReference type="PRINTS" id="PR00219">
    <property type="entry name" value="SYNAPTOBREVN"/>
</dbReference>
<keyword evidence="11 18" id="KW-0175">Coiled coil</keyword>
<feature type="region of interest" description="Disordered" evidence="19">
    <location>
        <begin position="1182"/>
        <end position="1346"/>
    </location>
</feature>
<evidence type="ECO:0000256" key="16">
    <source>
        <dbReference type="ARBA" id="ARBA00034103"/>
    </source>
</evidence>
<feature type="compositionally biased region" description="Pro residues" evidence="19">
    <location>
        <begin position="1000"/>
        <end position="1018"/>
    </location>
</feature>
<keyword evidence="8 20" id="KW-1133">Transmembrane helix</keyword>
<feature type="domain" description="V-SNARE coiled-coil homology" evidence="22">
    <location>
        <begin position="144"/>
        <end position="204"/>
    </location>
</feature>
<keyword evidence="4" id="KW-0963">Cytoplasm</keyword>
<keyword evidence="10" id="KW-0770">Synapse</keyword>
<dbReference type="Pfam" id="PF23170">
    <property type="entry name" value="bHLH_PER"/>
    <property type="match status" value="1"/>
</dbReference>
<dbReference type="PROSITE" id="PS00417">
    <property type="entry name" value="SYNAPTOBREVIN"/>
    <property type="match status" value="1"/>
</dbReference>
<feature type="region of interest" description="Disordered" evidence="19">
    <location>
        <begin position="1"/>
        <end position="87"/>
    </location>
</feature>
<evidence type="ECO:0000256" key="4">
    <source>
        <dbReference type="ARBA" id="ARBA00022490"/>
    </source>
</evidence>
<dbReference type="InterPro" id="IPR001388">
    <property type="entry name" value="Synaptobrevin-like"/>
</dbReference>
<evidence type="ECO:0000313" key="24">
    <source>
        <dbReference type="Proteomes" id="UP000710432"/>
    </source>
</evidence>
<comment type="similarity">
    <text evidence="3">Belongs to the synaptobrevin family.</text>
</comment>
<sequence>MRVTCGRHLPVPGSQSQSEPARAAAAAAAAAITASAKSSARCPRHVSRAPATRHPRRSAPRGPPPRGVGQETRGSRPRLSRGGPGWCPGLRLNARNLSQAVWPGRWPREGADPASATAATVPPAAPAGEGGPPAPPPNLTSNRRLQQTQAQVDEVVDIMRVNVDKVLERDQKLSELDDRADALQAGASQFETSAAKLKRKYWWKNLKMMIILGVICAIILIIIIGEWGRSVQGPFPGEESLAFVRDGCLWVGGGAKSECLSWATSQENTMFPSALAAALWGWLPPKPLPLESPWPTFPRLPRPASFLRFDVSTVSRPLFSIDGSRAWLLWGRWRPDNLGLGISTNSQSPSPPSSSIAYSLLSASSEQDNPSTSGCSSEQSARARTQKELMTALRELKLRLPPERRGKGRSGTLATLQYALACVKQVQANQEYYQQWSLEEGEPCAMDMSTYTLEELEHITSEYTLRNQDTFSVAVSFLTGRIVYISEQAAVLLRCKRDVFRGARFSELLAPQDVGVFYGSTTPSRLPTWGAGTSTGSGLKDFTQEKSVFCRIRGGPDRDPGPRYQPFRLTPYVTKIRVSDGAPAQPCCLLIAERIHSGYEAPRIPPDKRVFTTRHTPSCLFQDVDERAAPLLGYLPQDLLGAPVLLFLHPEDRPLMLAIHKKILQLAGQPFDHSPIRFCARNGEYVTMDTSWAGFVHPWSRKVAFVLGRHKVRTAPLNEDVFTPPTPSPALSLDSDIQELSEQIHRLLLQPVHSSSPTGLCGVGPLMSPGPLHSPGSSSDSNGGDAEGPGPPAPVTFQQICKDVHMVKHQGQQLFIESRAKPPPRPRLLGTFKAKVLPCQSPNPELEMAPAPDQAPLVLAPEEPERKEASSCSYQQINCLDSILRYLESCNIPSTTKRKCASSSSCTASSASDDDKQRAGPVPVGTKKDPTSAVLSGEGATPQKEPVVGGTLSPLALANKAESVVSVTSQCSFSSTIVHVGDKKPPESDITMMEDLPGLAPGPTPSPAPSPTVAPDPAPDAYRPVGLTKAVLSLHTQKEEQAFLSRFRDLGRLRGLDNSSVAPSAPGERGCHHGPMPPGRRHHCRSKAKRSRHHQTPQPEAPCYVSHPSPVPSSGPWPPPPATTPFPAVVQPYPLPMFSPRGGPQPLPPAPTPVSPATFPSPLVTPMVALVLPNYLFPAPPSYPYGVSQAPAEGPPTPSHSPSPSLPPLAPSPPHRPDSPLFNSRCSSPLQLNLLQLEESPRTEGGAAAGGPGSSAGPLPPSEEAAEPEARLVEVTESSNQDALSGSSDLLELLLQEDSRSGTGSAASGSLGSGLGSGSGSGSHEGGSTSASITRSSQSSHTSKYFGSIDSSEAEAGAAQARTEPGDQVIKYVLQDPIWLLMANADQHVMMTYQVPARDTASVLKQDRERLRAMQKQQPRFSEDQRRELGAVHSWVRKGQLPRALDVMACVDCGSSVQDPGHSDDPLFSELDGLGLEPMEEGGGEGGGGAGGGAGGGEEALTQTGVKGSSSQDSAMEEEEQGGNSSSPALPAEENGTS</sequence>
<feature type="compositionally biased region" description="Gly residues" evidence="19">
    <location>
        <begin position="1484"/>
        <end position="1498"/>
    </location>
</feature>
<reference evidence="23" key="1">
    <citation type="submission" date="2020-03" db="EMBL/GenBank/DDBJ databases">
        <title>Studies in the Genomics of Life Span.</title>
        <authorList>
            <person name="Glass D."/>
        </authorList>
    </citation>
    <scope>NUCLEOTIDE SEQUENCE</scope>
    <source>
        <strain evidence="23">LTLLF</strain>
        <tissue evidence="23">Muscle</tissue>
    </source>
</reference>
<dbReference type="EMBL" id="JAATJU010022200">
    <property type="protein sequence ID" value="KAH0511549.1"/>
    <property type="molecule type" value="Genomic_DNA"/>
</dbReference>
<feature type="compositionally biased region" description="Low complexity" evidence="19">
    <location>
        <begin position="112"/>
        <end position="122"/>
    </location>
</feature>
<feature type="compositionally biased region" description="Low complexity" evidence="19">
    <location>
        <begin position="1284"/>
        <end position="1310"/>
    </location>
</feature>
<feature type="region of interest" description="Disordered" evidence="19">
    <location>
        <begin position="103"/>
        <end position="147"/>
    </location>
</feature>
<feature type="compositionally biased region" description="Low complexity" evidence="19">
    <location>
        <begin position="21"/>
        <end position="40"/>
    </location>
</feature>
<keyword evidence="12" id="KW-0090">Biological rhythms</keyword>
<dbReference type="GO" id="GO:0045202">
    <property type="term" value="C:synapse"/>
    <property type="evidence" value="ECO:0007669"/>
    <property type="project" value="UniProtKB-SubCell"/>
</dbReference>
<feature type="region of interest" description="Disordered" evidence="19">
    <location>
        <begin position="896"/>
        <end position="947"/>
    </location>
</feature>
<gene>
    <name evidence="23" type="ORF">LTLLF_148760</name>
</gene>
<feature type="compositionally biased region" description="Polar residues" evidence="19">
    <location>
        <begin position="1222"/>
        <end position="1234"/>
    </location>
</feature>
<protein>
    <submittedName>
        <fullName evidence="23">Period circadian protein-like protein 1</fullName>
    </submittedName>
</protein>
<feature type="compositionally biased region" description="Pro residues" evidence="19">
    <location>
        <begin position="1109"/>
        <end position="1123"/>
    </location>
</feature>
<feature type="compositionally biased region" description="Basic residues" evidence="19">
    <location>
        <begin position="42"/>
        <end position="59"/>
    </location>
</feature>
<dbReference type="PANTHER" id="PTHR11269:SF8">
    <property type="entry name" value="PERIOD CIRCADIAN PROTEIN HOMOLOG 1"/>
    <property type="match status" value="1"/>
</dbReference>
<dbReference type="Pfam" id="PF21353">
    <property type="entry name" value="Per3-like_PAS-A"/>
    <property type="match status" value="1"/>
</dbReference>
<evidence type="ECO:0000256" key="20">
    <source>
        <dbReference type="SAM" id="Phobius"/>
    </source>
</evidence>
<keyword evidence="6" id="KW-0677">Repeat</keyword>
<dbReference type="GO" id="GO:0000122">
    <property type="term" value="P:negative regulation of transcription by RNA polymerase II"/>
    <property type="evidence" value="ECO:0007669"/>
    <property type="project" value="TreeGrafter"/>
</dbReference>
<dbReference type="FunFam" id="1.20.5.110:FF:000013">
    <property type="entry name" value="Vesicle-associated membrane protein 2"/>
    <property type="match status" value="1"/>
</dbReference>
<comment type="caution">
    <text evidence="23">The sequence shown here is derived from an EMBL/GenBank/DDBJ whole genome shotgun (WGS) entry which is preliminary data.</text>
</comment>
<dbReference type="GO" id="GO:0005634">
    <property type="term" value="C:nucleus"/>
    <property type="evidence" value="ECO:0007669"/>
    <property type="project" value="UniProtKB-SubCell"/>
</dbReference>
<dbReference type="InterPro" id="IPR013655">
    <property type="entry name" value="PAS_fold_3"/>
</dbReference>
<dbReference type="PANTHER" id="PTHR11269">
    <property type="entry name" value="PERIOD CIRCADIAN PROTEIN"/>
    <property type="match status" value="1"/>
</dbReference>
<evidence type="ECO:0000256" key="2">
    <source>
        <dbReference type="ARBA" id="ARBA00004496"/>
    </source>
</evidence>
<keyword evidence="5 20" id="KW-0812">Transmembrane</keyword>
<dbReference type="PROSITE" id="PS50112">
    <property type="entry name" value="PAS"/>
    <property type="match status" value="1"/>
</dbReference>
<feature type="region of interest" description="Disordered" evidence="19">
    <location>
        <begin position="998"/>
        <end position="1018"/>
    </location>
</feature>
<evidence type="ECO:0000256" key="19">
    <source>
        <dbReference type="SAM" id="MobiDB-lite"/>
    </source>
</evidence>
<dbReference type="GO" id="GO:0043153">
    <property type="term" value="P:entrainment of circadian clock by photoperiod"/>
    <property type="evidence" value="ECO:0007669"/>
    <property type="project" value="TreeGrafter"/>
</dbReference>
<dbReference type="InterPro" id="IPR042855">
    <property type="entry name" value="V_SNARE_CC"/>
</dbReference>
<dbReference type="SMART" id="SM00091">
    <property type="entry name" value="PAS"/>
    <property type="match status" value="2"/>
</dbReference>
<dbReference type="Pfam" id="PF12114">
    <property type="entry name" value="Period_C"/>
    <property type="match status" value="1"/>
</dbReference>
<dbReference type="GO" id="GO:0012505">
    <property type="term" value="C:endomembrane system"/>
    <property type="evidence" value="ECO:0007669"/>
    <property type="project" value="UniProtKB-SubCell"/>
</dbReference>
<evidence type="ECO:0000256" key="7">
    <source>
        <dbReference type="ARBA" id="ARBA00022843"/>
    </source>
</evidence>
<feature type="compositionally biased region" description="Gly residues" evidence="19">
    <location>
        <begin position="1311"/>
        <end position="1325"/>
    </location>
</feature>
<keyword evidence="9" id="KW-0805">Transcription regulation</keyword>
<dbReference type="FunFam" id="3.30.450.20:FF:000004">
    <property type="entry name" value="Period circadian protein homolog 3"/>
    <property type="match status" value="1"/>
</dbReference>
<evidence type="ECO:0000256" key="18">
    <source>
        <dbReference type="PROSITE-ProRule" id="PRU00290"/>
    </source>
</evidence>
<evidence type="ECO:0000256" key="12">
    <source>
        <dbReference type="ARBA" id="ARBA00023108"/>
    </source>
</evidence>
<dbReference type="SUPFAM" id="SSF55785">
    <property type="entry name" value="PYP-like sensor domain (PAS domain)"/>
    <property type="match status" value="1"/>
</dbReference>
<feature type="compositionally biased region" description="Pro residues" evidence="19">
    <location>
        <begin position="1193"/>
        <end position="1214"/>
    </location>
</feature>
<dbReference type="Gene3D" id="1.20.5.110">
    <property type="match status" value="1"/>
</dbReference>
<dbReference type="InterPro" id="IPR050760">
    <property type="entry name" value="Period_circadian_regulator"/>
</dbReference>
<keyword evidence="15" id="KW-0539">Nucleus</keyword>
<dbReference type="InterPro" id="IPR000014">
    <property type="entry name" value="PAS"/>
</dbReference>
<evidence type="ECO:0000256" key="11">
    <source>
        <dbReference type="ARBA" id="ARBA00023054"/>
    </source>
</evidence>
<keyword evidence="14" id="KW-0804">Transcription</keyword>
<evidence type="ECO:0000256" key="9">
    <source>
        <dbReference type="ARBA" id="ARBA00023015"/>
    </source>
</evidence>
<accession>A0A8J6GJG8</accession>
<dbReference type="SUPFAM" id="SSF58038">
    <property type="entry name" value="SNARE fusion complex"/>
    <property type="match status" value="1"/>
</dbReference>
<keyword evidence="13 20" id="KW-0472">Membrane</keyword>
<feature type="region of interest" description="Disordered" evidence="19">
    <location>
        <begin position="1456"/>
        <end position="1538"/>
    </location>
</feature>
<feature type="compositionally biased region" description="Low complexity" evidence="19">
    <location>
        <begin position="1326"/>
        <end position="1343"/>
    </location>
</feature>
<dbReference type="CDD" id="cd15870">
    <property type="entry name" value="R-SNARE_VAMP2"/>
    <property type="match status" value="1"/>
</dbReference>
<dbReference type="GO" id="GO:0000976">
    <property type="term" value="F:transcription cis-regulatory region binding"/>
    <property type="evidence" value="ECO:0007669"/>
    <property type="project" value="TreeGrafter"/>
</dbReference>
<evidence type="ECO:0000259" key="21">
    <source>
        <dbReference type="PROSITE" id="PS50112"/>
    </source>
</evidence>
<dbReference type="InterPro" id="IPR048814">
    <property type="entry name" value="Per1-3_PAS-A"/>
</dbReference>
<feature type="region of interest" description="Disordered" evidence="19">
    <location>
        <begin position="1058"/>
        <end position="1123"/>
    </location>
</feature>
<dbReference type="Gene3D" id="3.30.450.20">
    <property type="entry name" value="PAS domain"/>
    <property type="match status" value="2"/>
</dbReference>
<dbReference type="Pfam" id="PF08447">
    <property type="entry name" value="PAS_3"/>
    <property type="match status" value="1"/>
</dbReference>
<feature type="transmembrane region" description="Helical" evidence="20">
    <location>
        <begin position="206"/>
        <end position="225"/>
    </location>
</feature>
<dbReference type="CDD" id="cd00130">
    <property type="entry name" value="PAS"/>
    <property type="match status" value="1"/>
</dbReference>
<feature type="domain" description="PAS" evidence="21">
    <location>
        <begin position="624"/>
        <end position="667"/>
    </location>
</feature>
<dbReference type="GO" id="GO:0016192">
    <property type="term" value="P:vesicle-mediated transport"/>
    <property type="evidence" value="ECO:0007669"/>
    <property type="project" value="InterPro"/>
</dbReference>
<feature type="compositionally biased region" description="Basic residues" evidence="19">
    <location>
        <begin position="1079"/>
        <end position="1095"/>
    </location>
</feature>
<dbReference type="FunFam" id="3.30.450.20:FF:000013">
    <property type="entry name" value="Period circadian protein homolog 2"/>
    <property type="match status" value="1"/>
</dbReference>
<comment type="subcellular location">
    <subcellularLocation>
        <location evidence="2">Cytoplasm</location>
    </subcellularLocation>
    <subcellularLocation>
        <location evidence="17">Endomembrane system</location>
        <topology evidence="17">Single-pass type IV membrane protein</topology>
    </subcellularLocation>
    <subcellularLocation>
        <location evidence="1">Nucleus</location>
    </subcellularLocation>
    <subcellularLocation>
        <location evidence="16">Synapse</location>
    </subcellularLocation>
</comment>